<keyword evidence="6" id="KW-1185">Reference proteome</keyword>
<evidence type="ECO:0000256" key="2">
    <source>
        <dbReference type="ARBA" id="ARBA00022676"/>
    </source>
</evidence>
<proteinExistence type="inferred from homology"/>
<dbReference type="Gene3D" id="3.90.550.10">
    <property type="entry name" value="Spore Coat Polysaccharide Biosynthesis Protein SpsA, Chain A"/>
    <property type="match status" value="1"/>
</dbReference>
<dbReference type="InterPro" id="IPR050834">
    <property type="entry name" value="Glycosyltransf_2"/>
</dbReference>
<evidence type="ECO:0000313" key="5">
    <source>
        <dbReference type="EMBL" id="BAY87273.1"/>
    </source>
</evidence>
<dbReference type="InterPro" id="IPR001173">
    <property type="entry name" value="Glyco_trans_2-like"/>
</dbReference>
<dbReference type="InterPro" id="IPR029044">
    <property type="entry name" value="Nucleotide-diphossugar_trans"/>
</dbReference>
<evidence type="ECO:0000259" key="4">
    <source>
        <dbReference type="Pfam" id="PF00535"/>
    </source>
</evidence>
<comment type="similarity">
    <text evidence="1">Belongs to the glycosyltransferase 2 family.</text>
</comment>
<dbReference type="OrthoDB" id="9812327at2"/>
<gene>
    <name evidence="5" type="ORF">NIES267_67940</name>
</gene>
<evidence type="ECO:0000313" key="6">
    <source>
        <dbReference type="Proteomes" id="UP000218418"/>
    </source>
</evidence>
<evidence type="ECO:0000256" key="3">
    <source>
        <dbReference type="ARBA" id="ARBA00022679"/>
    </source>
</evidence>
<dbReference type="PANTHER" id="PTHR43685:SF5">
    <property type="entry name" value="GLYCOSYLTRANSFERASE EPSE-RELATED"/>
    <property type="match status" value="1"/>
</dbReference>
<sequence length="339" mass="39425">MNTSTPKISVLMSAYNGSIYLRESIESILNQTFTDFEFIIINDCSTDNSWEIITEYAEQDQRIKLVNNQENIGLTKSLNKGLNLARGEYIARQDADDVSLPQRFEKEVLVLNNNPEVALVSCDIEIIDSQGNPIDKLQRACEPDLVEWYLIFCNRLAGHSQVMFRRELVVNLGGYCESYRYSQDYELWCRIVKLGKILILPEILLQQRRHEGSISKSKTEEQNAYAFAVTRQNISQLIGKEISLEEAKYLMYFWVTFSPSRKAPMIHSRIKEIKKAFIEQKKSQSFSEENISLKLDNLIGNQFVRWIKYLNIYSNFLSKILISFYGLVWKPFGVLESWM</sequence>
<reference evidence="5 6" key="1">
    <citation type="submission" date="2017-06" db="EMBL/GenBank/DDBJ databases">
        <title>Genome sequencing of cyanobaciteial culture collection at National Institute for Environmental Studies (NIES).</title>
        <authorList>
            <person name="Hirose Y."/>
            <person name="Shimura Y."/>
            <person name="Fujisawa T."/>
            <person name="Nakamura Y."/>
            <person name="Kawachi M."/>
        </authorList>
    </citation>
    <scope>NUCLEOTIDE SEQUENCE [LARGE SCALE GENOMIC DNA]</scope>
    <source>
        <strain evidence="5 6">NIES-267</strain>
    </source>
</reference>
<evidence type="ECO:0000256" key="1">
    <source>
        <dbReference type="ARBA" id="ARBA00006739"/>
    </source>
</evidence>
<dbReference type="EMBL" id="AP018227">
    <property type="protein sequence ID" value="BAY87273.1"/>
    <property type="molecule type" value="Genomic_DNA"/>
</dbReference>
<feature type="domain" description="Glycosyltransferase 2-like" evidence="4">
    <location>
        <begin position="9"/>
        <end position="130"/>
    </location>
</feature>
<protein>
    <submittedName>
        <fullName evidence="5">Glycosyl transferase family protein</fullName>
    </submittedName>
</protein>
<dbReference type="PANTHER" id="PTHR43685">
    <property type="entry name" value="GLYCOSYLTRANSFERASE"/>
    <property type="match status" value="1"/>
</dbReference>
<organism evidence="5 6">
    <name type="scientific">Calothrix parasitica NIES-267</name>
    <dbReference type="NCBI Taxonomy" id="1973488"/>
    <lineage>
        <taxon>Bacteria</taxon>
        <taxon>Bacillati</taxon>
        <taxon>Cyanobacteriota</taxon>
        <taxon>Cyanophyceae</taxon>
        <taxon>Nostocales</taxon>
        <taxon>Calotrichaceae</taxon>
        <taxon>Calothrix</taxon>
    </lineage>
</organism>
<dbReference type="Pfam" id="PF00535">
    <property type="entry name" value="Glycos_transf_2"/>
    <property type="match status" value="1"/>
</dbReference>
<name>A0A1Z4M1A3_9CYAN</name>
<dbReference type="AlphaFoldDB" id="A0A1Z4M1A3"/>
<dbReference type="SUPFAM" id="SSF53448">
    <property type="entry name" value="Nucleotide-diphospho-sugar transferases"/>
    <property type="match status" value="1"/>
</dbReference>
<accession>A0A1Z4M1A3</accession>
<keyword evidence="3 5" id="KW-0808">Transferase</keyword>
<dbReference type="GO" id="GO:0016757">
    <property type="term" value="F:glycosyltransferase activity"/>
    <property type="evidence" value="ECO:0007669"/>
    <property type="project" value="UniProtKB-KW"/>
</dbReference>
<keyword evidence="2" id="KW-0328">Glycosyltransferase</keyword>
<dbReference type="Proteomes" id="UP000218418">
    <property type="component" value="Chromosome"/>
</dbReference>